<dbReference type="InterPro" id="IPR036770">
    <property type="entry name" value="Ankyrin_rpt-contain_sf"/>
</dbReference>
<feature type="region of interest" description="Disordered" evidence="4">
    <location>
        <begin position="192"/>
        <end position="235"/>
    </location>
</feature>
<evidence type="ECO:0000256" key="3">
    <source>
        <dbReference type="PROSITE-ProRule" id="PRU00023"/>
    </source>
</evidence>
<keyword evidence="2 3" id="KW-0040">ANK repeat</keyword>
<evidence type="ECO:0000256" key="2">
    <source>
        <dbReference type="ARBA" id="ARBA00023043"/>
    </source>
</evidence>
<dbReference type="PANTHER" id="PTHR24198:SF165">
    <property type="entry name" value="ANKYRIN REPEAT-CONTAINING PROTEIN-RELATED"/>
    <property type="match status" value="1"/>
</dbReference>
<evidence type="ECO:0000256" key="4">
    <source>
        <dbReference type="SAM" id="MobiDB-lite"/>
    </source>
</evidence>
<dbReference type="InterPro" id="IPR002110">
    <property type="entry name" value="Ankyrin_rpt"/>
</dbReference>
<dbReference type="SMART" id="SM00248">
    <property type="entry name" value="ANK"/>
    <property type="match status" value="2"/>
</dbReference>
<feature type="compositionally biased region" description="Low complexity" evidence="4">
    <location>
        <begin position="195"/>
        <end position="221"/>
    </location>
</feature>
<feature type="repeat" description="ANK" evidence="3">
    <location>
        <begin position="277"/>
        <end position="309"/>
    </location>
</feature>
<organism evidence="5 6">
    <name type="scientific">Plenodomus tracheiphilus IPT5</name>
    <dbReference type="NCBI Taxonomy" id="1408161"/>
    <lineage>
        <taxon>Eukaryota</taxon>
        <taxon>Fungi</taxon>
        <taxon>Dikarya</taxon>
        <taxon>Ascomycota</taxon>
        <taxon>Pezizomycotina</taxon>
        <taxon>Dothideomycetes</taxon>
        <taxon>Pleosporomycetidae</taxon>
        <taxon>Pleosporales</taxon>
        <taxon>Pleosporineae</taxon>
        <taxon>Leptosphaeriaceae</taxon>
        <taxon>Plenodomus</taxon>
    </lineage>
</organism>
<dbReference type="Proteomes" id="UP000799423">
    <property type="component" value="Unassembled WGS sequence"/>
</dbReference>
<dbReference type="EMBL" id="MU006338">
    <property type="protein sequence ID" value="KAF2846156.1"/>
    <property type="molecule type" value="Genomic_DNA"/>
</dbReference>
<evidence type="ECO:0000313" key="6">
    <source>
        <dbReference type="Proteomes" id="UP000799423"/>
    </source>
</evidence>
<dbReference type="PROSITE" id="PS50297">
    <property type="entry name" value="ANK_REP_REGION"/>
    <property type="match status" value="1"/>
</dbReference>
<dbReference type="Pfam" id="PF12796">
    <property type="entry name" value="Ank_2"/>
    <property type="match status" value="1"/>
</dbReference>
<keyword evidence="1" id="KW-0677">Repeat</keyword>
<dbReference type="PROSITE" id="PS50088">
    <property type="entry name" value="ANK_REPEAT"/>
    <property type="match status" value="1"/>
</dbReference>
<accession>A0A6A7AS65</accession>
<sequence>MAEPVSSIITIATLSIAIIKETLSYIQKVQLVDKVVERHLVKFDDLHKLIRLVESTYIRAGAEEENEHSRFIRNHLLRCRDRLRDIRSTLHELASKESTSFLQKAALKRGVDKVKDDIEVAMKDIDYYMEYIRTGISLEVASAHRRLSEVMAAQQLATITTDLQQVTSQSLHRTLSNAETLFAYDARISARRPSTETSHSRPSVSSVSSQALQSQSDDNASTMSTPDPSLPKPSSEWVDFHFQLAKCNGDQSRIDNIREILQQHSAASTLTQSIDGSKRTPLHLAAQRGDVQLARTLLEFGADINACDSEPATVLDAAVEKNQRKFVALLLEENVNEGALQERNRIKFDEMKRVIEFSKDTPKPAPRKNSRKLSWSTRRGLSTT</sequence>
<dbReference type="Gene3D" id="1.25.40.20">
    <property type="entry name" value="Ankyrin repeat-containing domain"/>
    <property type="match status" value="1"/>
</dbReference>
<feature type="compositionally biased region" description="Polar residues" evidence="4">
    <location>
        <begin position="372"/>
        <end position="384"/>
    </location>
</feature>
<gene>
    <name evidence="5" type="ORF">T440DRAFT_249346</name>
</gene>
<name>A0A6A7AS65_9PLEO</name>
<evidence type="ECO:0000313" key="5">
    <source>
        <dbReference type="EMBL" id="KAF2846156.1"/>
    </source>
</evidence>
<dbReference type="SUPFAM" id="SSF48403">
    <property type="entry name" value="Ankyrin repeat"/>
    <property type="match status" value="1"/>
</dbReference>
<dbReference type="OrthoDB" id="191139at2759"/>
<evidence type="ECO:0000256" key="1">
    <source>
        <dbReference type="ARBA" id="ARBA00022737"/>
    </source>
</evidence>
<keyword evidence="6" id="KW-1185">Reference proteome</keyword>
<reference evidence="5" key="1">
    <citation type="submission" date="2020-01" db="EMBL/GenBank/DDBJ databases">
        <authorList>
            <consortium name="DOE Joint Genome Institute"/>
            <person name="Haridas S."/>
            <person name="Albert R."/>
            <person name="Binder M."/>
            <person name="Bloem J."/>
            <person name="Labutti K."/>
            <person name="Salamov A."/>
            <person name="Andreopoulos B."/>
            <person name="Baker S.E."/>
            <person name="Barry K."/>
            <person name="Bills G."/>
            <person name="Bluhm B.H."/>
            <person name="Cannon C."/>
            <person name="Castanera R."/>
            <person name="Culley D.E."/>
            <person name="Daum C."/>
            <person name="Ezra D."/>
            <person name="Gonzalez J.B."/>
            <person name="Henrissat B."/>
            <person name="Kuo A."/>
            <person name="Liang C."/>
            <person name="Lipzen A."/>
            <person name="Lutzoni F."/>
            <person name="Magnuson J."/>
            <person name="Mondo S."/>
            <person name="Nolan M."/>
            <person name="Ohm R."/>
            <person name="Pangilinan J."/>
            <person name="Park H.-J."/>
            <person name="Ramirez L."/>
            <person name="Alfaro M."/>
            <person name="Sun H."/>
            <person name="Tritt A."/>
            <person name="Yoshinaga Y."/>
            <person name="Zwiers L.-H."/>
            <person name="Turgeon B.G."/>
            <person name="Goodwin S.B."/>
            <person name="Spatafora J.W."/>
            <person name="Crous P.W."/>
            <person name="Grigoriev I.V."/>
        </authorList>
    </citation>
    <scope>NUCLEOTIDE SEQUENCE</scope>
    <source>
        <strain evidence="5">IPT5</strain>
    </source>
</reference>
<dbReference type="AlphaFoldDB" id="A0A6A7AS65"/>
<proteinExistence type="predicted"/>
<feature type="region of interest" description="Disordered" evidence="4">
    <location>
        <begin position="357"/>
        <end position="384"/>
    </location>
</feature>
<protein>
    <submittedName>
        <fullName evidence="5">Uncharacterized protein</fullName>
    </submittedName>
</protein>
<dbReference type="PANTHER" id="PTHR24198">
    <property type="entry name" value="ANKYRIN REPEAT AND PROTEIN KINASE DOMAIN-CONTAINING PROTEIN"/>
    <property type="match status" value="1"/>
</dbReference>